<dbReference type="EMBL" id="CAEZVC010000036">
    <property type="protein sequence ID" value="CAB4620924.1"/>
    <property type="molecule type" value="Genomic_DNA"/>
</dbReference>
<evidence type="ECO:0000313" key="6">
    <source>
        <dbReference type="EMBL" id="CAB4708778.1"/>
    </source>
</evidence>
<dbReference type="EMBL" id="CAESAL010000058">
    <property type="protein sequence ID" value="CAB4344778.1"/>
    <property type="molecule type" value="Genomic_DNA"/>
</dbReference>
<dbReference type="AlphaFoldDB" id="A0A6J6IBX4"/>
<evidence type="ECO:0000313" key="10">
    <source>
        <dbReference type="EMBL" id="CAB5077916.1"/>
    </source>
</evidence>
<dbReference type="EMBL" id="CAEZTY010000096">
    <property type="protein sequence ID" value="CAB4597726.1"/>
    <property type="molecule type" value="Genomic_DNA"/>
</dbReference>
<dbReference type="EMBL" id="CAFAAD010000069">
    <property type="protein sequence ID" value="CAB4793541.1"/>
    <property type="molecule type" value="Genomic_DNA"/>
</dbReference>
<organism evidence="5">
    <name type="scientific">freshwater metagenome</name>
    <dbReference type="NCBI Taxonomy" id="449393"/>
    <lineage>
        <taxon>unclassified sequences</taxon>
        <taxon>metagenomes</taxon>
        <taxon>ecological metagenomes</taxon>
    </lineage>
</organism>
<dbReference type="EMBL" id="CAFBRD010000072">
    <property type="protein sequence ID" value="CAB5077916.1"/>
    <property type="molecule type" value="Genomic_DNA"/>
</dbReference>
<evidence type="ECO:0000256" key="1">
    <source>
        <dbReference type="SAM" id="Phobius"/>
    </source>
</evidence>
<accession>A0A6J6IBX4</accession>
<evidence type="ECO:0000313" key="3">
    <source>
        <dbReference type="EMBL" id="CAB4371432.1"/>
    </source>
</evidence>
<feature type="transmembrane region" description="Helical" evidence="1">
    <location>
        <begin position="12"/>
        <end position="35"/>
    </location>
</feature>
<dbReference type="EMBL" id="CAEZXY010000038">
    <property type="protein sequence ID" value="CAB4708778.1"/>
    <property type="molecule type" value="Genomic_DNA"/>
</dbReference>
<evidence type="ECO:0000313" key="9">
    <source>
        <dbReference type="EMBL" id="CAB4976784.1"/>
    </source>
</evidence>
<dbReference type="EMBL" id="CAFBNJ010000034">
    <property type="protein sequence ID" value="CAB4951024.1"/>
    <property type="molecule type" value="Genomic_DNA"/>
</dbReference>
<keyword evidence="1" id="KW-0812">Transmembrane</keyword>
<evidence type="ECO:0000313" key="5">
    <source>
        <dbReference type="EMBL" id="CAB4620924.1"/>
    </source>
</evidence>
<evidence type="ECO:0000313" key="2">
    <source>
        <dbReference type="EMBL" id="CAB4344778.1"/>
    </source>
</evidence>
<dbReference type="EMBL" id="CAFBOK010000037">
    <property type="protein sequence ID" value="CAB4976784.1"/>
    <property type="molecule type" value="Genomic_DNA"/>
</dbReference>
<proteinExistence type="predicted"/>
<keyword evidence="1" id="KW-1133">Transmembrane helix</keyword>
<reference evidence="5" key="1">
    <citation type="submission" date="2020-05" db="EMBL/GenBank/DDBJ databases">
        <authorList>
            <person name="Chiriac C."/>
            <person name="Salcher M."/>
            <person name="Ghai R."/>
            <person name="Kavagutti S V."/>
        </authorList>
    </citation>
    <scope>NUCLEOTIDE SEQUENCE</scope>
</reference>
<keyword evidence="1" id="KW-0472">Membrane</keyword>
<gene>
    <name evidence="4" type="ORF">UFOPK1762_01723</name>
    <name evidence="5" type="ORF">UFOPK1906_00764</name>
    <name evidence="6" type="ORF">UFOPK2624_00978</name>
    <name evidence="7" type="ORF">UFOPK2969_01019</name>
    <name evidence="2" type="ORF">UFOPK3331_01414</name>
    <name evidence="8" type="ORF">UFOPK3785_00839</name>
    <name evidence="9" type="ORF">UFOPK3927_00469</name>
    <name evidence="3" type="ORF">UFOPK4201_00822</name>
    <name evidence="10" type="ORF">UFOPK4371_01235</name>
</gene>
<dbReference type="EMBL" id="CAEUNJ010000029">
    <property type="protein sequence ID" value="CAB4371432.1"/>
    <property type="molecule type" value="Genomic_DNA"/>
</dbReference>
<name>A0A6J6IBX4_9ZZZZ</name>
<sequence length="278" mass="30430">MSSTRHSLRWIVIAGAIVTTVLFVPIVLLLSMFVFRDNPGARSLEDALQAFRNGDTSAVETLGAVVTRPPSGVYQADASGKASISFPPTSQNYGTSAPVTVTHQGDNCWTTTVDFNTAFQQRWSYCIDNGVLTEHKNVTSTAWDLGATSITNVSEFTCTPPGEIIRAGEQRDQISTYVCAGTSDTITGITNSDVAFQSLGIASLEVESTQVPVFHYREIDTLTGPQRGTTTIDYWYSIQDMLLIRMERHIDLRTDSPVGDVTYKEDGEWQLSSLTPAR</sequence>
<evidence type="ECO:0000313" key="4">
    <source>
        <dbReference type="EMBL" id="CAB4597726.1"/>
    </source>
</evidence>
<protein>
    <submittedName>
        <fullName evidence="5">Unannotated protein</fullName>
    </submittedName>
</protein>
<evidence type="ECO:0000313" key="7">
    <source>
        <dbReference type="EMBL" id="CAB4793541.1"/>
    </source>
</evidence>
<evidence type="ECO:0000313" key="8">
    <source>
        <dbReference type="EMBL" id="CAB4951024.1"/>
    </source>
</evidence>